<reference evidence="1 2" key="1">
    <citation type="submission" date="2017-09" db="EMBL/GenBank/DDBJ databases">
        <title>FDA dAtabase for Regulatory Grade micrObial Sequences (FDA-ARGOS): Supporting development and validation of Infectious Disease Dx tests.</title>
        <authorList>
            <person name="Minogue T."/>
            <person name="Wolcott M."/>
            <person name="Wasieloski L."/>
            <person name="Aguilar W."/>
            <person name="Moore D."/>
            <person name="Tallon L.J."/>
            <person name="Sadzewicz L."/>
            <person name="Ott S."/>
            <person name="Zhao X."/>
            <person name="Nagaraj S."/>
            <person name="Vavikolanu K."/>
            <person name="Aluvathingal J."/>
            <person name="Nadendla S."/>
            <person name="Sichtig H."/>
        </authorList>
    </citation>
    <scope>NUCLEOTIDE SEQUENCE [LARGE SCALE GENOMIC DNA]</scope>
    <source>
        <strain evidence="1 2">FDAARGOS_396</strain>
    </source>
</reference>
<proteinExistence type="predicted"/>
<organism evidence="1 2">
    <name type="scientific">Enterococcus durans</name>
    <dbReference type="NCBI Taxonomy" id="53345"/>
    <lineage>
        <taxon>Bacteria</taxon>
        <taxon>Bacillati</taxon>
        <taxon>Bacillota</taxon>
        <taxon>Bacilli</taxon>
        <taxon>Lactobacillales</taxon>
        <taxon>Enterococcaceae</taxon>
        <taxon>Enterococcus</taxon>
    </lineage>
</organism>
<accession>A0AB36S5N9</accession>
<sequence>MLYNLRKAKIFKQSIFEIFLFVWIDTYMNNRTISIFKKYSQKYGQKISLTYKKALFLAIQGIELVVY</sequence>
<gene>
    <name evidence="1" type="ORF">CRM96_03610</name>
</gene>
<name>A0AB36S5N9_9ENTE</name>
<comment type="caution">
    <text evidence="1">The sequence shown here is derived from an EMBL/GenBank/DDBJ whole genome shotgun (WGS) entry which is preliminary data.</text>
</comment>
<evidence type="ECO:0000313" key="1">
    <source>
        <dbReference type="EMBL" id="PEH44150.1"/>
    </source>
</evidence>
<dbReference type="Proteomes" id="UP000220669">
    <property type="component" value="Unassembled WGS sequence"/>
</dbReference>
<evidence type="ECO:0000313" key="2">
    <source>
        <dbReference type="Proteomes" id="UP000220669"/>
    </source>
</evidence>
<dbReference type="KEGG" id="edu:LIU_05090"/>
<dbReference type="AlphaFoldDB" id="A0AB36S5N9"/>
<protein>
    <submittedName>
        <fullName evidence="1">Uncharacterized protein</fullName>
    </submittedName>
</protein>
<dbReference type="EMBL" id="PDEB01000004">
    <property type="protein sequence ID" value="PEH44150.1"/>
    <property type="molecule type" value="Genomic_DNA"/>
</dbReference>